<organism evidence="1 2">
    <name type="scientific">Cichlidogyrus casuarinus</name>
    <dbReference type="NCBI Taxonomy" id="1844966"/>
    <lineage>
        <taxon>Eukaryota</taxon>
        <taxon>Metazoa</taxon>
        <taxon>Spiralia</taxon>
        <taxon>Lophotrochozoa</taxon>
        <taxon>Platyhelminthes</taxon>
        <taxon>Monogenea</taxon>
        <taxon>Monopisthocotylea</taxon>
        <taxon>Dactylogyridea</taxon>
        <taxon>Ancyrocephalidae</taxon>
        <taxon>Cichlidogyrus</taxon>
    </lineage>
</organism>
<evidence type="ECO:0000313" key="2">
    <source>
        <dbReference type="Proteomes" id="UP001626550"/>
    </source>
</evidence>
<sequence>MAVIVLRNTCKAIATESKLLLEHLEGGFKLWNPAEITGYAASLLELFAKMKFAVEDISREISSNSATESSEWMWQELVTLCVSLSQSFQTYAVEMKNWPTASVLTDTCRTAINDFIFNFALLVEKTKAFIESELKSEIKALLQNKWLLKMKLASELSVKTTKDVIITRKFHKLLIIFNCYGDQAHSVLKSFEIGRANIIHHYGYEQEQTSAAKPFLQQITICHDLILANKQLQKELN</sequence>
<accession>A0ABD2QIK2</accession>
<evidence type="ECO:0008006" key="3">
    <source>
        <dbReference type="Google" id="ProtNLM"/>
    </source>
</evidence>
<name>A0ABD2QIK2_9PLAT</name>
<dbReference type="EMBL" id="JBJKFK010000142">
    <property type="protein sequence ID" value="KAL3319365.1"/>
    <property type="molecule type" value="Genomic_DNA"/>
</dbReference>
<reference evidence="1 2" key="1">
    <citation type="submission" date="2024-11" db="EMBL/GenBank/DDBJ databases">
        <title>Adaptive evolution of stress response genes in parasites aligns with host niche diversity.</title>
        <authorList>
            <person name="Hahn C."/>
            <person name="Resl P."/>
        </authorList>
    </citation>
    <scope>NUCLEOTIDE SEQUENCE [LARGE SCALE GENOMIC DNA]</scope>
    <source>
        <strain evidence="1">EGGRZ-B1_66</strain>
        <tissue evidence="1">Body</tissue>
    </source>
</reference>
<gene>
    <name evidence="1" type="ORF">Ciccas_001964</name>
</gene>
<dbReference type="Proteomes" id="UP001626550">
    <property type="component" value="Unassembled WGS sequence"/>
</dbReference>
<keyword evidence="2" id="KW-1185">Reference proteome</keyword>
<dbReference type="AlphaFoldDB" id="A0ABD2QIK2"/>
<proteinExistence type="predicted"/>
<evidence type="ECO:0000313" key="1">
    <source>
        <dbReference type="EMBL" id="KAL3319365.1"/>
    </source>
</evidence>
<protein>
    <recommendedName>
        <fullName evidence="3">Exocyst subunit Exo70 family protein</fullName>
    </recommendedName>
</protein>
<comment type="caution">
    <text evidence="1">The sequence shown here is derived from an EMBL/GenBank/DDBJ whole genome shotgun (WGS) entry which is preliminary data.</text>
</comment>